<dbReference type="Gramene" id="QL02p031017:mrna">
    <property type="protein sequence ID" value="QL02p031017:mrna"/>
    <property type="gene ID" value="QL02p031017"/>
</dbReference>
<proteinExistence type="predicted"/>
<dbReference type="EnsemblPlants" id="QL02p031017:mrna">
    <property type="protein sequence ID" value="QL02p031017:mrna"/>
    <property type="gene ID" value="QL02p031017"/>
</dbReference>
<sequence>MDSMQCYKPSNEICQQKCHENSLGQKVPEIASHTEIQAQYKSQSITPDHTMSKTQTQCYSQTQTKQVDQGLAKAQSTQCMSQTHATNGMTCEGNTKKRGEHKKKERRNLLQKIKDGLSGHSSDSSSSSESDSDNDNCKCEKRKAKLKDQSLNINSNDN</sequence>
<feature type="region of interest" description="Disordered" evidence="1">
    <location>
        <begin position="78"/>
        <end position="137"/>
    </location>
</feature>
<reference evidence="2" key="2">
    <citation type="submission" date="2021-01" db="UniProtKB">
        <authorList>
            <consortium name="EnsemblPlants"/>
        </authorList>
    </citation>
    <scope>IDENTIFICATION</scope>
</reference>
<dbReference type="OMA" id="GQTNQCH"/>
<evidence type="ECO:0000313" key="2">
    <source>
        <dbReference type="EnsemblPlants" id="QL02p031017:mrna"/>
    </source>
</evidence>
<keyword evidence="3" id="KW-1185">Reference proteome</keyword>
<accession>A0A7N2KUX3</accession>
<dbReference type="InParanoid" id="A0A7N2KUX3"/>
<dbReference type="AlphaFoldDB" id="A0A7N2KUX3"/>
<feature type="compositionally biased region" description="Basic residues" evidence="1">
    <location>
        <begin position="96"/>
        <end position="106"/>
    </location>
</feature>
<feature type="compositionally biased region" description="Polar residues" evidence="1">
    <location>
        <begin position="78"/>
        <end position="93"/>
    </location>
</feature>
<organism evidence="2 3">
    <name type="scientific">Quercus lobata</name>
    <name type="common">Valley oak</name>
    <dbReference type="NCBI Taxonomy" id="97700"/>
    <lineage>
        <taxon>Eukaryota</taxon>
        <taxon>Viridiplantae</taxon>
        <taxon>Streptophyta</taxon>
        <taxon>Embryophyta</taxon>
        <taxon>Tracheophyta</taxon>
        <taxon>Spermatophyta</taxon>
        <taxon>Magnoliopsida</taxon>
        <taxon>eudicotyledons</taxon>
        <taxon>Gunneridae</taxon>
        <taxon>Pentapetalae</taxon>
        <taxon>rosids</taxon>
        <taxon>fabids</taxon>
        <taxon>Fagales</taxon>
        <taxon>Fagaceae</taxon>
        <taxon>Quercus</taxon>
    </lineage>
</organism>
<evidence type="ECO:0000313" key="3">
    <source>
        <dbReference type="Proteomes" id="UP000594261"/>
    </source>
</evidence>
<reference evidence="3" key="1">
    <citation type="journal article" date="2016" name="G3 (Bethesda)">
        <title>First Draft Assembly and Annotation of the Genome of a California Endemic Oak Quercus lobata Nee (Fagaceae).</title>
        <authorList>
            <person name="Sork V.L."/>
            <person name="Fitz-Gibbon S.T."/>
            <person name="Puiu D."/>
            <person name="Crepeau M."/>
            <person name="Gugger P.F."/>
            <person name="Sherman R."/>
            <person name="Stevens K."/>
            <person name="Langley C.H."/>
            <person name="Pellegrini M."/>
            <person name="Salzberg S.L."/>
        </authorList>
    </citation>
    <scope>NUCLEOTIDE SEQUENCE [LARGE SCALE GENOMIC DNA]</scope>
    <source>
        <strain evidence="3">cv. SW786</strain>
    </source>
</reference>
<dbReference type="Proteomes" id="UP000594261">
    <property type="component" value="Chromosome 2"/>
</dbReference>
<evidence type="ECO:0000256" key="1">
    <source>
        <dbReference type="SAM" id="MobiDB-lite"/>
    </source>
</evidence>
<protein>
    <submittedName>
        <fullName evidence="2">Uncharacterized protein</fullName>
    </submittedName>
</protein>
<name>A0A7N2KUX3_QUELO</name>